<reference evidence="2" key="1">
    <citation type="journal article" date="2010" name="Nat. Biotechnol.">
        <title>Draft genome sequence of the oilseed species Ricinus communis.</title>
        <authorList>
            <person name="Chan A.P."/>
            <person name="Crabtree J."/>
            <person name="Zhao Q."/>
            <person name="Lorenzi H."/>
            <person name="Orvis J."/>
            <person name="Puiu D."/>
            <person name="Melake-Berhan A."/>
            <person name="Jones K.M."/>
            <person name="Redman J."/>
            <person name="Chen G."/>
            <person name="Cahoon E.B."/>
            <person name="Gedil M."/>
            <person name="Stanke M."/>
            <person name="Haas B.J."/>
            <person name="Wortman J.R."/>
            <person name="Fraser-Liggett C.M."/>
            <person name="Ravel J."/>
            <person name="Rabinowicz P.D."/>
        </authorList>
    </citation>
    <scope>NUCLEOTIDE SEQUENCE [LARGE SCALE GENOMIC DNA]</scope>
    <source>
        <strain evidence="2">cv. Hale</strain>
    </source>
</reference>
<sequence length="51" mass="5568">MAVGSNRQSGLQQRPPPMQAGLQWATESGDIFLKLSHQFQPGRTCTRKVAG</sequence>
<name>B9RGN5_RICCO</name>
<accession>B9RGN5</accession>
<protein>
    <submittedName>
        <fullName evidence="1">Uncharacterized protein</fullName>
    </submittedName>
</protein>
<evidence type="ECO:0000313" key="1">
    <source>
        <dbReference type="EMBL" id="EEF49247.1"/>
    </source>
</evidence>
<gene>
    <name evidence="1" type="ORF">RCOM_1442300</name>
</gene>
<dbReference type="AlphaFoldDB" id="B9RGN5"/>
<dbReference type="EMBL" id="EQ973778">
    <property type="protein sequence ID" value="EEF49247.1"/>
    <property type="molecule type" value="Genomic_DNA"/>
</dbReference>
<keyword evidence="2" id="KW-1185">Reference proteome</keyword>
<dbReference type="InParanoid" id="B9RGN5"/>
<evidence type="ECO:0000313" key="2">
    <source>
        <dbReference type="Proteomes" id="UP000008311"/>
    </source>
</evidence>
<dbReference type="STRING" id="3988.B9RGN5"/>
<dbReference type="Proteomes" id="UP000008311">
    <property type="component" value="Unassembled WGS sequence"/>
</dbReference>
<proteinExistence type="predicted"/>
<organism evidence="1 2">
    <name type="scientific">Ricinus communis</name>
    <name type="common">Castor bean</name>
    <dbReference type="NCBI Taxonomy" id="3988"/>
    <lineage>
        <taxon>Eukaryota</taxon>
        <taxon>Viridiplantae</taxon>
        <taxon>Streptophyta</taxon>
        <taxon>Embryophyta</taxon>
        <taxon>Tracheophyta</taxon>
        <taxon>Spermatophyta</taxon>
        <taxon>Magnoliopsida</taxon>
        <taxon>eudicotyledons</taxon>
        <taxon>Gunneridae</taxon>
        <taxon>Pentapetalae</taxon>
        <taxon>rosids</taxon>
        <taxon>fabids</taxon>
        <taxon>Malpighiales</taxon>
        <taxon>Euphorbiaceae</taxon>
        <taxon>Acalyphoideae</taxon>
        <taxon>Acalypheae</taxon>
        <taxon>Ricinus</taxon>
    </lineage>
</organism>